<name>A0A7J7H3M6_CAMSI</name>
<keyword evidence="4" id="KW-1185">Reference proteome</keyword>
<dbReference type="GO" id="GO:0007346">
    <property type="term" value="P:regulation of mitotic cell cycle"/>
    <property type="evidence" value="ECO:0007669"/>
    <property type="project" value="InterPro"/>
</dbReference>
<comment type="caution">
    <text evidence="3">The sequence shown here is derived from an EMBL/GenBank/DDBJ whole genome shotgun (WGS) entry which is preliminary data.</text>
</comment>
<dbReference type="PANTHER" id="PTHR35125:SF2">
    <property type="entry name" value="PROTEIN PATRONUS 2-LIKE"/>
    <property type="match status" value="1"/>
</dbReference>
<dbReference type="PANTHER" id="PTHR35125">
    <property type="entry name" value="NEURON NAVIGATOR 1-LIKE-RELATED"/>
    <property type="match status" value="1"/>
</dbReference>
<evidence type="ECO:0000256" key="1">
    <source>
        <dbReference type="SAM" id="MobiDB-lite"/>
    </source>
</evidence>
<dbReference type="EMBL" id="JACBKZ010000006">
    <property type="protein sequence ID" value="KAF5947593.1"/>
    <property type="molecule type" value="Genomic_DNA"/>
</dbReference>
<dbReference type="InterPro" id="IPR039326">
    <property type="entry name" value="Patronus"/>
</dbReference>
<reference evidence="3 4" key="2">
    <citation type="submission" date="2020-07" db="EMBL/GenBank/DDBJ databases">
        <title>Genome assembly of wild tea tree DASZ reveals pedigree and selection history of tea varieties.</title>
        <authorList>
            <person name="Zhang W."/>
        </authorList>
    </citation>
    <scope>NUCLEOTIDE SEQUENCE [LARGE SCALE GENOMIC DNA]</scope>
    <source>
        <strain evidence="4">cv. G240</strain>
        <tissue evidence="3">Leaf</tissue>
    </source>
</reference>
<evidence type="ECO:0000313" key="4">
    <source>
        <dbReference type="Proteomes" id="UP000593564"/>
    </source>
</evidence>
<sequence length="154" mass="17082">MITLPLLLAIILDPNLGRSSDDEYAKYIVGNSNLNVHFDVQCLEGTEEWRVQQKEGALNDISISGRPSTLQTSKKQNPKNVISIGEDIGPSKMTSFGGKRNVSKAPEKEQAGGWKALTDLTNSGKHPHQASKKSQDKKFTVVEEQFLHNYQECI</sequence>
<proteinExistence type="predicted"/>
<keyword evidence="2" id="KW-0732">Signal</keyword>
<dbReference type="AlphaFoldDB" id="A0A7J7H3M6"/>
<organism evidence="3 4">
    <name type="scientific">Camellia sinensis</name>
    <name type="common">Tea plant</name>
    <name type="synonym">Thea sinensis</name>
    <dbReference type="NCBI Taxonomy" id="4442"/>
    <lineage>
        <taxon>Eukaryota</taxon>
        <taxon>Viridiplantae</taxon>
        <taxon>Streptophyta</taxon>
        <taxon>Embryophyta</taxon>
        <taxon>Tracheophyta</taxon>
        <taxon>Spermatophyta</taxon>
        <taxon>Magnoliopsida</taxon>
        <taxon>eudicotyledons</taxon>
        <taxon>Gunneridae</taxon>
        <taxon>Pentapetalae</taxon>
        <taxon>asterids</taxon>
        <taxon>Ericales</taxon>
        <taxon>Theaceae</taxon>
        <taxon>Camellia</taxon>
    </lineage>
</organism>
<feature type="signal peptide" evidence="2">
    <location>
        <begin position="1"/>
        <end position="17"/>
    </location>
</feature>
<feature type="chain" id="PRO_5029520991" evidence="2">
    <location>
        <begin position="18"/>
        <end position="154"/>
    </location>
</feature>
<protein>
    <submittedName>
        <fullName evidence="3">Uncharacterized protein</fullName>
    </submittedName>
</protein>
<feature type="region of interest" description="Disordered" evidence="1">
    <location>
        <begin position="62"/>
        <end position="137"/>
    </location>
</feature>
<evidence type="ECO:0000256" key="2">
    <source>
        <dbReference type="SAM" id="SignalP"/>
    </source>
</evidence>
<feature type="compositionally biased region" description="Polar residues" evidence="1">
    <location>
        <begin position="62"/>
        <end position="80"/>
    </location>
</feature>
<dbReference type="Proteomes" id="UP000593564">
    <property type="component" value="Unassembled WGS sequence"/>
</dbReference>
<accession>A0A7J7H3M6</accession>
<gene>
    <name evidence="3" type="ORF">HYC85_013550</name>
</gene>
<evidence type="ECO:0000313" key="3">
    <source>
        <dbReference type="EMBL" id="KAF5947593.1"/>
    </source>
</evidence>
<reference evidence="4" key="1">
    <citation type="journal article" date="2020" name="Nat. Commun.">
        <title>Genome assembly of wild tea tree DASZ reveals pedigree and selection history of tea varieties.</title>
        <authorList>
            <person name="Zhang W."/>
            <person name="Zhang Y."/>
            <person name="Qiu H."/>
            <person name="Guo Y."/>
            <person name="Wan H."/>
            <person name="Zhang X."/>
            <person name="Scossa F."/>
            <person name="Alseekh S."/>
            <person name="Zhang Q."/>
            <person name="Wang P."/>
            <person name="Xu L."/>
            <person name="Schmidt M.H."/>
            <person name="Jia X."/>
            <person name="Li D."/>
            <person name="Zhu A."/>
            <person name="Guo F."/>
            <person name="Chen W."/>
            <person name="Ni D."/>
            <person name="Usadel B."/>
            <person name="Fernie A.R."/>
            <person name="Wen W."/>
        </authorList>
    </citation>
    <scope>NUCLEOTIDE SEQUENCE [LARGE SCALE GENOMIC DNA]</scope>
    <source>
        <strain evidence="4">cv. G240</strain>
    </source>
</reference>